<name>A0AAP0JS41_9MAGN</name>
<dbReference type="GO" id="GO:0010020">
    <property type="term" value="P:chloroplast fission"/>
    <property type="evidence" value="ECO:0007669"/>
    <property type="project" value="TreeGrafter"/>
</dbReference>
<gene>
    <name evidence="2" type="ORF">Sjap_009508</name>
</gene>
<accession>A0AAP0JS41</accession>
<keyword evidence="3" id="KW-1185">Reference proteome</keyword>
<dbReference type="EMBL" id="JBBNAE010000003">
    <property type="protein sequence ID" value="KAK9138914.1"/>
    <property type="molecule type" value="Genomic_DNA"/>
</dbReference>
<dbReference type="PANTHER" id="PTHR33925">
    <property type="entry name" value="PLASTID DIVISION PROTEIN CDP1, CHLOROPLASTIC-RELATED"/>
    <property type="match status" value="1"/>
</dbReference>
<protein>
    <submittedName>
        <fullName evidence="2">Uncharacterized protein</fullName>
    </submittedName>
</protein>
<evidence type="ECO:0000313" key="2">
    <source>
        <dbReference type="EMBL" id="KAK9138914.1"/>
    </source>
</evidence>
<dbReference type="PANTHER" id="PTHR33925:SF2">
    <property type="entry name" value="PLASTID DIVISION PROTEIN CDP1, CHLOROPLASTIC"/>
    <property type="match status" value="1"/>
</dbReference>
<evidence type="ECO:0000256" key="1">
    <source>
        <dbReference type="SAM" id="SignalP"/>
    </source>
</evidence>
<dbReference type="AlphaFoldDB" id="A0AAP0JS41"/>
<dbReference type="InterPro" id="IPR044685">
    <property type="entry name" value="CPD1-like"/>
</dbReference>
<reference evidence="2 3" key="1">
    <citation type="submission" date="2024-01" db="EMBL/GenBank/DDBJ databases">
        <title>Genome assemblies of Stephania.</title>
        <authorList>
            <person name="Yang L."/>
        </authorList>
    </citation>
    <scope>NUCLEOTIDE SEQUENCE [LARGE SCALE GENOMIC DNA]</scope>
    <source>
        <strain evidence="2">QJT</strain>
        <tissue evidence="2">Leaf</tissue>
    </source>
</reference>
<organism evidence="2 3">
    <name type="scientific">Stephania japonica</name>
    <dbReference type="NCBI Taxonomy" id="461633"/>
    <lineage>
        <taxon>Eukaryota</taxon>
        <taxon>Viridiplantae</taxon>
        <taxon>Streptophyta</taxon>
        <taxon>Embryophyta</taxon>
        <taxon>Tracheophyta</taxon>
        <taxon>Spermatophyta</taxon>
        <taxon>Magnoliopsida</taxon>
        <taxon>Ranunculales</taxon>
        <taxon>Menispermaceae</taxon>
        <taxon>Menispermoideae</taxon>
        <taxon>Cissampelideae</taxon>
        <taxon>Stephania</taxon>
    </lineage>
</organism>
<feature type="chain" id="PRO_5042859558" evidence="1">
    <location>
        <begin position="18"/>
        <end position="363"/>
    </location>
</feature>
<keyword evidence="1" id="KW-0732">Signal</keyword>
<feature type="signal peptide" evidence="1">
    <location>
        <begin position="1"/>
        <end position="17"/>
    </location>
</feature>
<comment type="caution">
    <text evidence="2">The sequence shown here is derived from an EMBL/GenBank/DDBJ whole genome shotgun (WGS) entry which is preliminary data.</text>
</comment>
<dbReference type="GO" id="GO:0009706">
    <property type="term" value="C:chloroplast inner membrane"/>
    <property type="evidence" value="ECO:0007669"/>
    <property type="project" value="TreeGrafter"/>
</dbReference>
<evidence type="ECO:0000313" key="3">
    <source>
        <dbReference type="Proteomes" id="UP001417504"/>
    </source>
</evidence>
<sequence length="363" mass="41449">MAILVKVVALSVSFTLAEPILRATDEAFEIVYYIDKKVNVGNFQDGKKRRFAKFLLAQKNVHLTKKDYNTNNLGMSVPEALLSIKNEWKAFPDGLGKREMKIIRDFLRGQEYASTEELYEDLEQLFVDMLLFFLPQLPIVTLKDVNESPIEFLEERARSALKVLCKLKLLEDKVQWLFPEGITTLMGPDDEEDNNSDKARSTENLNLVTPAVDQDGASKITVDLKNVCSVLDINCLNICWRTKNNGHFLKVKGESVKLMTWDFFISCVGGEDFRCPWDQSVVVWIMPQLKRHWRNLHCLLAGVLGHASYTESLERRRGAIATLHELLRRGLDVEASSQVQDWPCFLIQALNKLMASEIVDLLP</sequence>
<dbReference type="Proteomes" id="UP001417504">
    <property type="component" value="Unassembled WGS sequence"/>
</dbReference>
<proteinExistence type="predicted"/>